<name>A0ABP0D9B9_9PEZI</name>
<evidence type="ECO:0000313" key="3">
    <source>
        <dbReference type="Proteomes" id="UP001642501"/>
    </source>
</evidence>
<feature type="compositionally biased region" description="Basic and acidic residues" evidence="1">
    <location>
        <begin position="143"/>
        <end position="159"/>
    </location>
</feature>
<feature type="compositionally biased region" description="Low complexity" evidence="1">
    <location>
        <begin position="236"/>
        <end position="254"/>
    </location>
</feature>
<feature type="compositionally biased region" description="Acidic residues" evidence="1">
    <location>
        <begin position="74"/>
        <end position="106"/>
    </location>
</feature>
<dbReference type="InterPro" id="IPR053030">
    <property type="entry name" value="Ribosomal_biogenesis_FAF1-like"/>
</dbReference>
<dbReference type="PANTHER" id="PTHR28096">
    <property type="entry name" value="PROTEIN FAF1"/>
    <property type="match status" value="1"/>
</dbReference>
<evidence type="ECO:0000256" key="1">
    <source>
        <dbReference type="SAM" id="MobiDB-lite"/>
    </source>
</evidence>
<reference evidence="2 3" key="1">
    <citation type="submission" date="2024-01" db="EMBL/GenBank/DDBJ databases">
        <authorList>
            <person name="Allen C."/>
            <person name="Tagirdzhanova G."/>
        </authorList>
    </citation>
    <scope>NUCLEOTIDE SEQUENCE [LARGE SCALE GENOMIC DNA]</scope>
    <source>
        <strain evidence="2 3">CBS 573.63</strain>
    </source>
</reference>
<dbReference type="EMBL" id="CAWUOM010000009">
    <property type="protein sequence ID" value="CAK7264268.1"/>
    <property type="molecule type" value="Genomic_DNA"/>
</dbReference>
<feature type="compositionally biased region" description="Basic residues" evidence="1">
    <location>
        <begin position="395"/>
        <end position="404"/>
    </location>
</feature>
<sequence>MATVLGKRKNASADATSDSDTIQDIFRRHFEAQFKPLTVEIKDNKSTDRKRRAKEVGTSRKQARKGAPVVIIENESDDDGDDDDDADQDGEDSDTDDDSIDSDGSEDGWSGLSGDEDEDEDGDKDRPKNATPAIEIVDYSTDATRETPETAMSKQERKLYLSKRPPTSFDEEASRAAKNSQSKSKKKSDATVADGTLFKDAPELLANDLELQRLISESHLLAGAFRLPSSFSTASGATSTLGSVSSTGSASAGGRHNNSSQPFAAGRLRQRTADLRIQAAANKARGDALSSAAGTTVTVSQASESIFTQAKMPMSMRKGIAAAAASRESRRRKEARESGIVLERPAAKAVSKSAAKRMRAGMRAVDAPAVGKMRGSELRLRDKDVREIEGAKKGAMNKKKKRRR</sequence>
<feature type="region of interest" description="Disordered" evidence="1">
    <location>
        <begin position="1"/>
        <end position="21"/>
    </location>
</feature>
<gene>
    <name evidence="2" type="primary">FAF1</name>
    <name evidence="2" type="ORF">SEPCBS57363_000994</name>
</gene>
<feature type="compositionally biased region" description="Basic and acidic residues" evidence="1">
    <location>
        <begin position="374"/>
        <end position="392"/>
    </location>
</feature>
<comment type="caution">
    <text evidence="2">The sequence shown here is derived from an EMBL/GenBank/DDBJ whole genome shotgun (WGS) entry which is preliminary data.</text>
</comment>
<evidence type="ECO:0000313" key="2">
    <source>
        <dbReference type="EMBL" id="CAK7264268.1"/>
    </source>
</evidence>
<feature type="region of interest" description="Disordered" evidence="1">
    <location>
        <begin position="39"/>
        <end position="199"/>
    </location>
</feature>
<feature type="compositionally biased region" description="Basic residues" evidence="1">
    <location>
        <begin position="1"/>
        <end position="10"/>
    </location>
</feature>
<keyword evidence="3" id="KW-1185">Reference proteome</keyword>
<protein>
    <submittedName>
        <fullName evidence="2">Pre-rRNA processing and 40S ribosomal subunit assembly</fullName>
    </submittedName>
</protein>
<dbReference type="PANTHER" id="PTHR28096:SF1">
    <property type="entry name" value="PROTEIN FAF1"/>
    <property type="match status" value="1"/>
</dbReference>
<dbReference type="Proteomes" id="UP001642501">
    <property type="component" value="Unassembled WGS sequence"/>
</dbReference>
<accession>A0ABP0D9B9</accession>
<organism evidence="2 3">
    <name type="scientific">Sporothrix epigloea</name>
    <dbReference type="NCBI Taxonomy" id="1892477"/>
    <lineage>
        <taxon>Eukaryota</taxon>
        <taxon>Fungi</taxon>
        <taxon>Dikarya</taxon>
        <taxon>Ascomycota</taxon>
        <taxon>Pezizomycotina</taxon>
        <taxon>Sordariomycetes</taxon>
        <taxon>Sordariomycetidae</taxon>
        <taxon>Ophiostomatales</taxon>
        <taxon>Ophiostomataceae</taxon>
        <taxon>Sporothrix</taxon>
    </lineage>
</organism>
<feature type="region of interest" description="Disordered" evidence="1">
    <location>
        <begin position="236"/>
        <end position="264"/>
    </location>
</feature>
<proteinExistence type="predicted"/>
<feature type="region of interest" description="Disordered" evidence="1">
    <location>
        <begin position="372"/>
        <end position="404"/>
    </location>
</feature>